<evidence type="ECO:0000313" key="6">
    <source>
        <dbReference type="EMBL" id="KAE9155057.1"/>
    </source>
</evidence>
<name>A0A6A3USW0_9STRA</name>
<dbReference type="Proteomes" id="UP000433483">
    <property type="component" value="Unassembled WGS sequence"/>
</dbReference>
<accession>A0A6A3USW0</accession>
<dbReference type="EMBL" id="QXFW01000373">
    <property type="protein sequence ID" value="KAE9014351.1"/>
    <property type="molecule type" value="Genomic_DNA"/>
</dbReference>
<dbReference type="Proteomes" id="UP000440367">
    <property type="component" value="Unassembled WGS sequence"/>
</dbReference>
<dbReference type="Proteomes" id="UP000429523">
    <property type="component" value="Unassembled WGS sequence"/>
</dbReference>
<dbReference type="EMBL" id="QXGE01000380">
    <property type="protein sequence ID" value="KAE9314164.1"/>
    <property type="molecule type" value="Genomic_DNA"/>
</dbReference>
<dbReference type="OrthoDB" id="10305688at2759"/>
<gene>
    <name evidence="9" type="ORF">PF001_g8402</name>
    <name evidence="8" type="ORF">PF002_g1476</name>
    <name evidence="7" type="ORF">PF005_g3579</name>
    <name evidence="6" type="ORF">PF006_g942</name>
    <name evidence="4" type="ORF">PF007_g4509</name>
    <name evidence="2" type="ORF">PF009_g1276</name>
    <name evidence="5" type="ORF">PF010_g3119</name>
    <name evidence="3" type="ORF">PF011_g8091</name>
</gene>
<dbReference type="Proteomes" id="UP000441208">
    <property type="component" value="Unassembled WGS sequence"/>
</dbReference>
<protein>
    <submittedName>
        <fullName evidence="6">Uncharacterized protein</fullName>
    </submittedName>
</protein>
<evidence type="ECO:0000313" key="10">
    <source>
        <dbReference type="Proteomes" id="UP000429523"/>
    </source>
</evidence>
<proteinExistence type="predicted"/>
<evidence type="ECO:0000313" key="12">
    <source>
        <dbReference type="Proteomes" id="UP000437068"/>
    </source>
</evidence>
<evidence type="ECO:0000313" key="15">
    <source>
        <dbReference type="Proteomes" id="UP000441208"/>
    </source>
</evidence>
<feature type="transmembrane region" description="Helical" evidence="1">
    <location>
        <begin position="69"/>
        <end position="89"/>
    </location>
</feature>
<evidence type="ECO:0000313" key="2">
    <source>
        <dbReference type="EMBL" id="KAE8949161.1"/>
    </source>
</evidence>
<evidence type="ECO:0000313" key="16">
    <source>
        <dbReference type="Proteomes" id="UP000460718"/>
    </source>
</evidence>
<evidence type="ECO:0000313" key="13">
    <source>
        <dbReference type="Proteomes" id="UP000440367"/>
    </source>
</evidence>
<sequence length="98" mass="11004">MYQFDSYLTDTKDALRDNELRLHWLHPVLVWLLNLSQLTDLSSRPGIGGFISTGGLNYPQQRIYPVIKYASSTIFAVAGTSIVNLLALFPSPVHMQPL</sequence>
<dbReference type="EMBL" id="QXGB01000107">
    <property type="protein sequence ID" value="KAE9230143.1"/>
    <property type="molecule type" value="Genomic_DNA"/>
</dbReference>
<keyword evidence="1" id="KW-0812">Transmembrane</keyword>
<dbReference type="EMBL" id="QXGA01000022">
    <property type="protein sequence ID" value="KAE9155057.1"/>
    <property type="molecule type" value="Genomic_DNA"/>
</dbReference>
<evidence type="ECO:0000313" key="14">
    <source>
        <dbReference type="Proteomes" id="UP000440732"/>
    </source>
</evidence>
<keyword evidence="1" id="KW-0472">Membrane</keyword>
<dbReference type="Proteomes" id="UP000440732">
    <property type="component" value="Unassembled WGS sequence"/>
</dbReference>
<evidence type="ECO:0000313" key="8">
    <source>
        <dbReference type="EMBL" id="KAE9256943.1"/>
    </source>
</evidence>
<evidence type="ECO:0000313" key="17">
    <source>
        <dbReference type="Proteomes" id="UP000488956"/>
    </source>
</evidence>
<evidence type="ECO:0000313" key="7">
    <source>
        <dbReference type="EMBL" id="KAE9230143.1"/>
    </source>
</evidence>
<evidence type="ECO:0000313" key="3">
    <source>
        <dbReference type="EMBL" id="KAE9014351.1"/>
    </source>
</evidence>
<dbReference type="EMBL" id="QXFZ01000144">
    <property type="protein sequence ID" value="KAE9130456.1"/>
    <property type="molecule type" value="Genomic_DNA"/>
</dbReference>
<dbReference type="Proteomes" id="UP000488956">
    <property type="component" value="Unassembled WGS sequence"/>
</dbReference>
<reference evidence="10 11" key="1">
    <citation type="submission" date="2018-08" db="EMBL/GenBank/DDBJ databases">
        <title>Genomic investigation of the strawberry pathogen Phytophthora fragariae indicates pathogenicity is determined by transcriptional variation in three key races.</title>
        <authorList>
            <person name="Adams T.M."/>
            <person name="Armitage A.D."/>
            <person name="Sobczyk M.K."/>
            <person name="Bates H.J."/>
            <person name="Dunwell J.M."/>
            <person name="Nellist C.F."/>
            <person name="Harrison R.J."/>
        </authorList>
    </citation>
    <scope>NUCLEOTIDE SEQUENCE [LARGE SCALE GENOMIC DNA]</scope>
    <source>
        <strain evidence="9 12">A4</strain>
        <strain evidence="8 13">BC-1</strain>
        <strain evidence="7 11">NOV-27</strain>
        <strain evidence="6 14">NOV-5</strain>
        <strain evidence="4 15">NOV-71</strain>
        <strain evidence="2 10">NOV-9</strain>
        <strain evidence="5 17">ONT-3</strain>
        <strain evidence="3 16">SCRP245</strain>
    </source>
</reference>
<dbReference type="EMBL" id="QXFX01000094">
    <property type="protein sequence ID" value="KAE9132565.1"/>
    <property type="molecule type" value="Genomic_DNA"/>
</dbReference>
<comment type="caution">
    <text evidence="6">The sequence shown here is derived from an EMBL/GenBank/DDBJ whole genome shotgun (WGS) entry which is preliminary data.</text>
</comment>
<dbReference type="AlphaFoldDB" id="A0A6A3USW0"/>
<evidence type="ECO:0000313" key="5">
    <source>
        <dbReference type="EMBL" id="KAE9132565.1"/>
    </source>
</evidence>
<keyword evidence="1" id="KW-1133">Transmembrane helix</keyword>
<evidence type="ECO:0000313" key="9">
    <source>
        <dbReference type="EMBL" id="KAE9314164.1"/>
    </source>
</evidence>
<keyword evidence="11" id="KW-1185">Reference proteome</keyword>
<organism evidence="6 14">
    <name type="scientific">Phytophthora fragariae</name>
    <dbReference type="NCBI Taxonomy" id="53985"/>
    <lineage>
        <taxon>Eukaryota</taxon>
        <taxon>Sar</taxon>
        <taxon>Stramenopiles</taxon>
        <taxon>Oomycota</taxon>
        <taxon>Peronosporomycetes</taxon>
        <taxon>Peronosporales</taxon>
        <taxon>Peronosporaceae</taxon>
        <taxon>Phytophthora</taxon>
    </lineage>
</organism>
<evidence type="ECO:0000313" key="4">
    <source>
        <dbReference type="EMBL" id="KAE9130456.1"/>
    </source>
</evidence>
<dbReference type="Proteomes" id="UP000460718">
    <property type="component" value="Unassembled WGS sequence"/>
</dbReference>
<dbReference type="EMBL" id="QXGD01000035">
    <property type="protein sequence ID" value="KAE9256943.1"/>
    <property type="molecule type" value="Genomic_DNA"/>
</dbReference>
<dbReference type="EMBL" id="QXGF01000029">
    <property type="protein sequence ID" value="KAE8949161.1"/>
    <property type="molecule type" value="Genomic_DNA"/>
</dbReference>
<dbReference type="Proteomes" id="UP000437068">
    <property type="component" value="Unassembled WGS sequence"/>
</dbReference>
<evidence type="ECO:0000256" key="1">
    <source>
        <dbReference type="SAM" id="Phobius"/>
    </source>
</evidence>
<evidence type="ECO:0000313" key="11">
    <source>
        <dbReference type="Proteomes" id="UP000433483"/>
    </source>
</evidence>